<feature type="transmembrane region" description="Helical" evidence="2">
    <location>
        <begin position="434"/>
        <end position="458"/>
    </location>
</feature>
<organism evidence="4 5">
    <name type="scientific">Rhodopirellula baltica WH47</name>
    <dbReference type="NCBI Taxonomy" id="991778"/>
    <lineage>
        <taxon>Bacteria</taxon>
        <taxon>Pseudomonadati</taxon>
        <taxon>Planctomycetota</taxon>
        <taxon>Planctomycetia</taxon>
        <taxon>Pirellulales</taxon>
        <taxon>Pirellulaceae</taxon>
        <taxon>Rhodopirellula</taxon>
    </lineage>
</organism>
<feature type="transmembrane region" description="Helical" evidence="2">
    <location>
        <begin position="502"/>
        <end position="524"/>
    </location>
</feature>
<keyword evidence="2" id="KW-0472">Membrane</keyword>
<dbReference type="AlphaFoldDB" id="F2AL02"/>
<evidence type="ECO:0000256" key="1">
    <source>
        <dbReference type="PROSITE-ProRule" id="PRU00023"/>
    </source>
</evidence>
<feature type="transmembrane region" description="Helical" evidence="2">
    <location>
        <begin position="409"/>
        <end position="428"/>
    </location>
</feature>
<dbReference type="InterPro" id="IPR036770">
    <property type="entry name" value="Ankyrin_rpt-contain_sf"/>
</dbReference>
<dbReference type="Pfam" id="PF01757">
    <property type="entry name" value="Acyl_transf_3"/>
    <property type="match status" value="1"/>
</dbReference>
<keyword evidence="1" id="KW-0040">ANK repeat</keyword>
<reference evidence="4 5" key="1">
    <citation type="journal article" date="2013" name="Mar. Genomics">
        <title>Expression of sulfatases in Rhodopirellula baltica and the diversity of sulfatases in the genus Rhodopirellula.</title>
        <authorList>
            <person name="Wegner C.E."/>
            <person name="Richter-Heitmann T."/>
            <person name="Klindworth A."/>
            <person name="Klockow C."/>
            <person name="Richter M."/>
            <person name="Achstetter T."/>
            <person name="Glockner F.O."/>
            <person name="Harder J."/>
        </authorList>
    </citation>
    <scope>NUCLEOTIDE SEQUENCE [LARGE SCALE GENOMIC DNA]</scope>
    <source>
        <strain evidence="4 5">WH47</strain>
    </source>
</reference>
<evidence type="ECO:0000313" key="4">
    <source>
        <dbReference type="EMBL" id="EGF29681.1"/>
    </source>
</evidence>
<dbReference type="GO" id="GO:0016747">
    <property type="term" value="F:acyltransferase activity, transferring groups other than amino-acyl groups"/>
    <property type="evidence" value="ECO:0007669"/>
    <property type="project" value="InterPro"/>
</dbReference>
<feature type="transmembrane region" description="Helical" evidence="2">
    <location>
        <begin position="345"/>
        <end position="363"/>
    </location>
</feature>
<feature type="domain" description="Acyltransferase 3" evidence="3">
    <location>
        <begin position="46"/>
        <end position="518"/>
    </location>
</feature>
<feature type="transmembrane region" description="Helical" evidence="2">
    <location>
        <begin position="375"/>
        <end position="397"/>
    </location>
</feature>
<feature type="transmembrane region" description="Helical" evidence="2">
    <location>
        <begin position="89"/>
        <end position="114"/>
    </location>
</feature>
<feature type="transmembrane region" description="Helical" evidence="2">
    <location>
        <begin position="50"/>
        <end position="69"/>
    </location>
</feature>
<sequence>MSFARFAWISFQTVTLRYRNGGEIDSDIEESGRMNDSMNSIPSRRHDLDALRGIAMLLGIFLHAAIAYSPDAGRGWPIQDSQSSQITSLFIAMVHGFRMPLFFLLSGFFTMMLYRRRGMSKLIEHRILRIAIPFVIGMSTIIPSIWIVAGHIQANPSANVTVFDETDLLTPVVQDDLAAVEKALAAGADVNQRSEQGDSPFLVAAFLGRDDIAEVLLDHDADPELGNHKGERPIDVMRAPWGTTEFVAGLLQIEVDREDVESGREKVAAMMGETLSGPNLGMATDGGVNAVDWKGLMFLLFEFPATGHLWFLWFLCFLVTGFVLVMTLTPWGWRSRWNLASVVRSPHCLLWLIPLTMLPHWFMRHEGFGPATSVGLLPMPSVLAYYALFFGFGAIYFDADDRDGNLSRGWKISLPLSLTVLFGIGWALRGQTEGGGLVASVLIQSAYAWCVSFGMMGLFRALFAHPSRTLRYLSDSSYWLYLAHLPLVMYLQFWVRDWEVPLLVKFTVVSVISSVVLLLSYQVFVRYTPIGWLLNGKRKPAVPNANEPNANDAPGSEVVAAQLVR</sequence>
<evidence type="ECO:0000259" key="3">
    <source>
        <dbReference type="Pfam" id="PF01757"/>
    </source>
</evidence>
<keyword evidence="2" id="KW-0812">Transmembrane</keyword>
<keyword evidence="2" id="KW-1133">Transmembrane helix</keyword>
<feature type="transmembrane region" description="Helical" evidence="2">
    <location>
        <begin position="310"/>
        <end position="333"/>
    </location>
</feature>
<dbReference type="PROSITE" id="PS50088">
    <property type="entry name" value="ANK_REPEAT"/>
    <property type="match status" value="1"/>
</dbReference>
<gene>
    <name evidence="4" type="ORF">RBWH47_05406</name>
</gene>
<dbReference type="SUPFAM" id="SSF48403">
    <property type="entry name" value="Ankyrin repeat"/>
    <property type="match status" value="1"/>
</dbReference>
<dbReference type="InterPro" id="IPR002110">
    <property type="entry name" value="Ankyrin_rpt"/>
</dbReference>
<name>F2AL02_RHOBT</name>
<dbReference type="InterPro" id="IPR002656">
    <property type="entry name" value="Acyl_transf_3_dom"/>
</dbReference>
<dbReference type="EMBL" id="AFAR01000016">
    <property type="protein sequence ID" value="EGF29681.1"/>
    <property type="molecule type" value="Genomic_DNA"/>
</dbReference>
<evidence type="ECO:0000313" key="5">
    <source>
        <dbReference type="Proteomes" id="UP000006222"/>
    </source>
</evidence>
<dbReference type="PANTHER" id="PTHR36927">
    <property type="entry name" value="BLR4337 PROTEIN"/>
    <property type="match status" value="1"/>
</dbReference>
<dbReference type="PANTHER" id="PTHR36927:SF1">
    <property type="entry name" value="MDO-LIKE PROTEIN"/>
    <property type="match status" value="1"/>
</dbReference>
<dbReference type="InterPro" id="IPR050623">
    <property type="entry name" value="Glucan_succinyl_AcylTrfase"/>
</dbReference>
<protein>
    <submittedName>
        <fullName evidence="4">MDO-like protein</fullName>
    </submittedName>
</protein>
<feature type="transmembrane region" description="Helical" evidence="2">
    <location>
        <begin position="126"/>
        <end position="149"/>
    </location>
</feature>
<feature type="transmembrane region" description="Helical" evidence="2">
    <location>
        <begin position="478"/>
        <end position="496"/>
    </location>
</feature>
<dbReference type="Gene3D" id="1.25.40.20">
    <property type="entry name" value="Ankyrin repeat-containing domain"/>
    <property type="match status" value="1"/>
</dbReference>
<dbReference type="Proteomes" id="UP000006222">
    <property type="component" value="Unassembled WGS sequence"/>
</dbReference>
<feature type="repeat" description="ANK" evidence="1">
    <location>
        <begin position="196"/>
        <end position="228"/>
    </location>
</feature>
<comment type="caution">
    <text evidence="4">The sequence shown here is derived from an EMBL/GenBank/DDBJ whole genome shotgun (WGS) entry which is preliminary data.</text>
</comment>
<accession>F2AL02</accession>
<dbReference type="PATRIC" id="fig|991778.3.peg.341"/>
<proteinExistence type="predicted"/>
<evidence type="ECO:0000256" key="2">
    <source>
        <dbReference type="SAM" id="Phobius"/>
    </source>
</evidence>